<evidence type="ECO:0000313" key="1">
    <source>
        <dbReference type="EMBL" id="SVA22260.1"/>
    </source>
</evidence>
<name>A0A381U1Y8_9ZZZZ</name>
<organism evidence="1">
    <name type="scientific">marine metagenome</name>
    <dbReference type="NCBI Taxonomy" id="408172"/>
    <lineage>
        <taxon>unclassified sequences</taxon>
        <taxon>metagenomes</taxon>
        <taxon>ecological metagenomes</taxon>
    </lineage>
</organism>
<accession>A0A381U1Y8</accession>
<dbReference type="AlphaFoldDB" id="A0A381U1Y8"/>
<proteinExistence type="predicted"/>
<sequence>MSNRTNKCYKPYYINDDCKVKSQSKYMVIENIKKKECSSSKNFHCHYKATGELVCKPNIIDIHDYMRKKNSIDANKQYKEVSQGGIQKAQCLYDAFGNLVCDINSNY</sequence>
<reference evidence="1" key="1">
    <citation type="submission" date="2018-05" db="EMBL/GenBank/DDBJ databases">
        <authorList>
            <person name="Lanie J.A."/>
            <person name="Ng W.-L."/>
            <person name="Kazmierczak K.M."/>
            <person name="Andrzejewski T.M."/>
            <person name="Davidsen T.M."/>
            <person name="Wayne K.J."/>
            <person name="Tettelin H."/>
            <person name="Glass J.I."/>
            <person name="Rusch D."/>
            <person name="Podicherti R."/>
            <person name="Tsui H.-C.T."/>
            <person name="Winkler M.E."/>
        </authorList>
    </citation>
    <scope>NUCLEOTIDE SEQUENCE</scope>
</reference>
<protein>
    <submittedName>
        <fullName evidence="1">Uncharacterized protein</fullName>
    </submittedName>
</protein>
<dbReference type="EMBL" id="UINC01005587">
    <property type="protein sequence ID" value="SVA22260.1"/>
    <property type="molecule type" value="Genomic_DNA"/>
</dbReference>
<gene>
    <name evidence="1" type="ORF">METZ01_LOCUS75114</name>
</gene>